<dbReference type="Pfam" id="PF12833">
    <property type="entry name" value="HTH_18"/>
    <property type="match status" value="1"/>
</dbReference>
<reference evidence="7 8" key="1">
    <citation type="submission" date="2020-05" db="EMBL/GenBank/DDBJ databases">
        <title>Paenibacillus glebae, sp. nov., Paenibacillus humi sp. nov., Paenibacillus pedi sp. nov., Paenibacillus terrestris sp. nov. and Paenibacillus terricola sp. nov., isolated from a forest top soil sample.</title>
        <authorList>
            <person name="Qi S."/>
            <person name="Carlier A."/>
            <person name="Cnockaert M."/>
            <person name="Vandamme P."/>
        </authorList>
    </citation>
    <scope>NUCLEOTIDE SEQUENCE [LARGE SCALE GENOMIC DNA]</scope>
    <source>
        <strain evidence="7 8">LMG 29502</strain>
    </source>
</reference>
<dbReference type="Pfam" id="PF00072">
    <property type="entry name" value="Response_reg"/>
    <property type="match status" value="1"/>
</dbReference>
<proteinExistence type="predicted"/>
<dbReference type="InterPro" id="IPR018062">
    <property type="entry name" value="HTH_AraC-typ_CS"/>
</dbReference>
<dbReference type="PRINTS" id="PR00032">
    <property type="entry name" value="HTHARAC"/>
</dbReference>
<evidence type="ECO:0000259" key="5">
    <source>
        <dbReference type="PROSITE" id="PS01124"/>
    </source>
</evidence>
<keyword evidence="8" id="KW-1185">Reference proteome</keyword>
<protein>
    <submittedName>
        <fullName evidence="7">Response regulator</fullName>
    </submittedName>
</protein>
<evidence type="ECO:0000256" key="2">
    <source>
        <dbReference type="ARBA" id="ARBA00023125"/>
    </source>
</evidence>
<dbReference type="InterPro" id="IPR018060">
    <property type="entry name" value="HTH_AraC"/>
</dbReference>
<evidence type="ECO:0000313" key="7">
    <source>
        <dbReference type="EMBL" id="NQX45640.1"/>
    </source>
</evidence>
<feature type="modified residue" description="4-aspartylphosphate" evidence="4">
    <location>
        <position position="53"/>
    </location>
</feature>
<dbReference type="PROSITE" id="PS01124">
    <property type="entry name" value="HTH_ARAC_FAMILY_2"/>
    <property type="match status" value="1"/>
</dbReference>
<dbReference type="PROSITE" id="PS50110">
    <property type="entry name" value="RESPONSE_REGULATORY"/>
    <property type="match status" value="1"/>
</dbReference>
<organism evidence="7 8">
    <name type="scientific">Paenibacillus tritici</name>
    <dbReference type="NCBI Taxonomy" id="1873425"/>
    <lineage>
        <taxon>Bacteria</taxon>
        <taxon>Bacillati</taxon>
        <taxon>Bacillota</taxon>
        <taxon>Bacilli</taxon>
        <taxon>Bacillales</taxon>
        <taxon>Paenibacillaceae</taxon>
        <taxon>Paenibacillus</taxon>
    </lineage>
</organism>
<dbReference type="SUPFAM" id="SSF52172">
    <property type="entry name" value="CheY-like"/>
    <property type="match status" value="1"/>
</dbReference>
<dbReference type="SMART" id="SM00342">
    <property type="entry name" value="HTH_ARAC"/>
    <property type="match status" value="1"/>
</dbReference>
<dbReference type="InterPro" id="IPR011006">
    <property type="entry name" value="CheY-like_superfamily"/>
</dbReference>
<dbReference type="SUPFAM" id="SSF46689">
    <property type="entry name" value="Homeodomain-like"/>
    <property type="match status" value="2"/>
</dbReference>
<dbReference type="Proteomes" id="UP000711047">
    <property type="component" value="Unassembled WGS sequence"/>
</dbReference>
<comment type="caution">
    <text evidence="7">The sequence shown here is derived from an EMBL/GenBank/DDBJ whole genome shotgun (WGS) entry which is preliminary data.</text>
</comment>
<keyword evidence="4" id="KW-0597">Phosphoprotein</keyword>
<dbReference type="Gene3D" id="3.40.50.2300">
    <property type="match status" value="1"/>
</dbReference>
<name>A0ABX2DMH5_9BACL</name>
<dbReference type="SMART" id="SM00448">
    <property type="entry name" value="REC"/>
    <property type="match status" value="1"/>
</dbReference>
<evidence type="ECO:0000256" key="1">
    <source>
        <dbReference type="ARBA" id="ARBA00023015"/>
    </source>
</evidence>
<dbReference type="RefSeq" id="WP_173131565.1">
    <property type="nucleotide sequence ID" value="NZ_JABMKX010000005.1"/>
</dbReference>
<dbReference type="EMBL" id="JABMKX010000005">
    <property type="protein sequence ID" value="NQX45640.1"/>
    <property type="molecule type" value="Genomic_DNA"/>
</dbReference>
<feature type="domain" description="Response regulatory" evidence="6">
    <location>
        <begin position="2"/>
        <end position="118"/>
    </location>
</feature>
<evidence type="ECO:0000256" key="4">
    <source>
        <dbReference type="PROSITE-ProRule" id="PRU00169"/>
    </source>
</evidence>
<evidence type="ECO:0000259" key="6">
    <source>
        <dbReference type="PROSITE" id="PS50110"/>
    </source>
</evidence>
<dbReference type="InterPro" id="IPR020449">
    <property type="entry name" value="Tscrpt_reg_AraC-type_HTH"/>
</dbReference>
<evidence type="ECO:0000256" key="3">
    <source>
        <dbReference type="ARBA" id="ARBA00023163"/>
    </source>
</evidence>
<dbReference type="InterPro" id="IPR009057">
    <property type="entry name" value="Homeodomain-like_sf"/>
</dbReference>
<dbReference type="CDD" id="cd17536">
    <property type="entry name" value="REC_YesN-like"/>
    <property type="match status" value="1"/>
</dbReference>
<dbReference type="PANTHER" id="PTHR43280:SF2">
    <property type="entry name" value="HTH-TYPE TRANSCRIPTIONAL REGULATOR EXSA"/>
    <property type="match status" value="1"/>
</dbReference>
<evidence type="ECO:0000313" key="8">
    <source>
        <dbReference type="Proteomes" id="UP000711047"/>
    </source>
</evidence>
<keyword evidence="1" id="KW-0805">Transcription regulation</keyword>
<keyword evidence="3" id="KW-0804">Transcription</keyword>
<dbReference type="PANTHER" id="PTHR43280">
    <property type="entry name" value="ARAC-FAMILY TRANSCRIPTIONAL REGULATOR"/>
    <property type="match status" value="1"/>
</dbReference>
<dbReference type="InterPro" id="IPR001789">
    <property type="entry name" value="Sig_transdc_resp-reg_receiver"/>
</dbReference>
<dbReference type="Gene3D" id="1.10.10.60">
    <property type="entry name" value="Homeodomain-like"/>
    <property type="match status" value="2"/>
</dbReference>
<accession>A0ABX2DMH5</accession>
<sequence length="531" mass="59788">MRILIVDDEPRHLRGMVHLIGRLRPEDQVVTAKDGLAAMELVKSQRPEAILTDIRMPGMDGLEFLERLKVEGVRTRVVMVSAYNLFEYAQKAVRHGAYDYLLKPVETDKIADVLSRIDLLLTAEKEQHREEEERQHQLKLASSAYLSRLMLSWLNGGAALEELEELERYEWLQGSGAAVYSELKYGRDSGGGPDSSLFVRALEQAWCKWGEAITVPLGGMLEEGLLAAVTLVTLERLTPEKREQARSISRSLAKEWASTGQLVHGIGPECQSLLAEAPRSYLAARTANSYNFYDFRQGLLFADELGSAAGAVAPDWGRVYEALFMEDAALVQEACLEAVCQLAEGGQASPMRLKEQASLMLLQIRSDHQDLLGKRAGQILTDTATLLIRSCRSYGELIDLLNHALREVHLALTLSRQDKGEAVIAECLDWIEHHTKKNITLERTAELFHFNPSYFSTLIKSKTGKTFSEHVTAARMKRAKELLAGEQLRIYEISLECGFQDTKYFCRVFKKVHGLSPKAYQHVRSQRKREI</sequence>
<keyword evidence="2" id="KW-0238">DNA-binding</keyword>
<feature type="domain" description="HTH araC/xylS-type" evidence="5">
    <location>
        <begin position="425"/>
        <end position="523"/>
    </location>
</feature>
<gene>
    <name evidence="7" type="ORF">HQN87_09890</name>
</gene>
<dbReference type="PROSITE" id="PS00041">
    <property type="entry name" value="HTH_ARAC_FAMILY_1"/>
    <property type="match status" value="1"/>
</dbReference>